<keyword evidence="6" id="KW-1185">Reference proteome</keyword>
<dbReference type="Gene3D" id="1.10.565.10">
    <property type="entry name" value="Retinoid X Receptor"/>
    <property type="match status" value="1"/>
</dbReference>
<evidence type="ECO:0000259" key="4">
    <source>
        <dbReference type="PROSITE" id="PS51843"/>
    </source>
</evidence>
<keyword evidence="3" id="KW-0675">Receptor</keyword>
<evidence type="ECO:0000313" key="5">
    <source>
        <dbReference type="EMBL" id="GMT24346.1"/>
    </source>
</evidence>
<dbReference type="InterPro" id="IPR000536">
    <property type="entry name" value="Nucl_hrmn_rcpt_lig-bd"/>
</dbReference>
<evidence type="ECO:0000313" key="6">
    <source>
        <dbReference type="Proteomes" id="UP001432322"/>
    </source>
</evidence>
<gene>
    <name evidence="5" type="ORF">PFISCL1PPCAC_15643</name>
</gene>
<feature type="non-terminal residue" evidence="5">
    <location>
        <position position="1"/>
    </location>
</feature>
<comment type="caution">
    <text evidence="5">The sequence shown here is derived from an EMBL/GenBank/DDBJ whole genome shotgun (WGS) entry which is preliminary data.</text>
</comment>
<feature type="non-terminal residue" evidence="5">
    <location>
        <position position="259"/>
    </location>
</feature>
<evidence type="ECO:0000256" key="2">
    <source>
        <dbReference type="ARBA" id="ARBA00023163"/>
    </source>
</evidence>
<feature type="domain" description="NR LBD" evidence="4">
    <location>
        <begin position="14"/>
        <end position="259"/>
    </location>
</feature>
<keyword evidence="1" id="KW-0805">Transcription regulation</keyword>
<dbReference type="Proteomes" id="UP001432322">
    <property type="component" value="Unassembled WGS sequence"/>
</dbReference>
<dbReference type="Pfam" id="PF00104">
    <property type="entry name" value="Hormone_recep"/>
    <property type="match status" value="1"/>
</dbReference>
<dbReference type="PANTHER" id="PTHR47630">
    <property type="entry name" value="NUCLEAR HORMONE RECEPTOR FAMILY-RELATED-RELATED"/>
    <property type="match status" value="1"/>
</dbReference>
<accession>A0AAV5VX10</accession>
<dbReference type="AlphaFoldDB" id="A0AAV5VX10"/>
<keyword evidence="2" id="KW-0804">Transcription</keyword>
<evidence type="ECO:0000256" key="1">
    <source>
        <dbReference type="ARBA" id="ARBA00023015"/>
    </source>
</evidence>
<proteinExistence type="predicted"/>
<dbReference type="CDD" id="cd06157">
    <property type="entry name" value="NR_LBD"/>
    <property type="match status" value="1"/>
</dbReference>
<dbReference type="PANTHER" id="PTHR47630:SF1">
    <property type="entry name" value="NUCLEAR HORMONE RECEPTOR FAMILY MEMBER NHR-4"/>
    <property type="match status" value="1"/>
</dbReference>
<protein>
    <recommendedName>
        <fullName evidence="4">NR LBD domain-containing protein</fullName>
    </recommendedName>
</protein>
<dbReference type="PROSITE" id="PS51843">
    <property type="entry name" value="NR_LBD"/>
    <property type="match status" value="1"/>
</dbReference>
<name>A0AAV5VX10_9BILA</name>
<evidence type="ECO:0000256" key="3">
    <source>
        <dbReference type="ARBA" id="ARBA00023170"/>
    </source>
</evidence>
<dbReference type="InterPro" id="IPR052499">
    <property type="entry name" value="C.elegans_NHRs"/>
</dbReference>
<reference evidence="5" key="1">
    <citation type="submission" date="2023-10" db="EMBL/GenBank/DDBJ databases">
        <title>Genome assembly of Pristionchus species.</title>
        <authorList>
            <person name="Yoshida K."/>
            <person name="Sommer R.J."/>
        </authorList>
    </citation>
    <scope>NUCLEOTIDE SEQUENCE</scope>
    <source>
        <strain evidence="5">RS5133</strain>
    </source>
</reference>
<sequence length="259" mass="29638">SQTFGFAQLSYDDNNRPEREPNLSFDVAFKRPELVESRYLMNFTAQRLATSTLVCQGFRRHFVMCTDWLFSLDEFNLLDESDQFVIGKRAYHMHGWLSHSFIVSQTSESGLIFSNGAIVPFDGDKLVCSSGDPHVNSLFGLSLPRMIQFLVTPMRDLAMDRTEYILLQMIMIFAESTNLTPSGRHICETTRDRHLSLLYSYIKREKESRSEEATLRLTKFLLMISTVTSLCHLLSDSVLSSITFNTINFDNVCVDALKP</sequence>
<organism evidence="5 6">
    <name type="scientific">Pristionchus fissidentatus</name>
    <dbReference type="NCBI Taxonomy" id="1538716"/>
    <lineage>
        <taxon>Eukaryota</taxon>
        <taxon>Metazoa</taxon>
        <taxon>Ecdysozoa</taxon>
        <taxon>Nematoda</taxon>
        <taxon>Chromadorea</taxon>
        <taxon>Rhabditida</taxon>
        <taxon>Rhabditina</taxon>
        <taxon>Diplogasteromorpha</taxon>
        <taxon>Diplogasteroidea</taxon>
        <taxon>Neodiplogasteridae</taxon>
        <taxon>Pristionchus</taxon>
    </lineage>
</organism>
<dbReference type="SUPFAM" id="SSF48508">
    <property type="entry name" value="Nuclear receptor ligand-binding domain"/>
    <property type="match status" value="1"/>
</dbReference>
<dbReference type="SMART" id="SM00430">
    <property type="entry name" value="HOLI"/>
    <property type="match status" value="1"/>
</dbReference>
<dbReference type="EMBL" id="BTSY01000004">
    <property type="protein sequence ID" value="GMT24346.1"/>
    <property type="molecule type" value="Genomic_DNA"/>
</dbReference>
<dbReference type="InterPro" id="IPR035500">
    <property type="entry name" value="NHR-like_dom_sf"/>
</dbReference>